<dbReference type="EMBL" id="JABBGJ010000079">
    <property type="protein sequence ID" value="NMM04274.1"/>
    <property type="molecule type" value="Genomic_DNA"/>
</dbReference>
<dbReference type="Proteomes" id="UP000544134">
    <property type="component" value="Unassembled WGS sequence"/>
</dbReference>
<evidence type="ECO:0000259" key="3">
    <source>
        <dbReference type="Pfam" id="PF01232"/>
    </source>
</evidence>
<dbReference type="Gene3D" id="3.40.50.720">
    <property type="entry name" value="NAD(P)-binding Rossmann-like Domain"/>
    <property type="match status" value="1"/>
</dbReference>
<dbReference type="PANTHER" id="PTHR30524">
    <property type="entry name" value="MANNITOL-1-PHOSPHATE 5-DEHYDROGENASE"/>
    <property type="match status" value="1"/>
</dbReference>
<reference evidence="5 6" key="1">
    <citation type="submission" date="2020-04" db="EMBL/GenBank/DDBJ databases">
        <title>Paraburkholderia sp. RP-4-7 isolated from soil.</title>
        <authorList>
            <person name="Dahal R.H."/>
        </authorList>
    </citation>
    <scope>NUCLEOTIDE SEQUENCE [LARGE SCALE GENOMIC DNA]</scope>
    <source>
        <strain evidence="5 6">RP-4-7</strain>
    </source>
</reference>
<dbReference type="Gene3D" id="1.10.1040.10">
    <property type="entry name" value="N-(1-d-carboxylethyl)-l-norvaline Dehydrogenase, domain 2"/>
    <property type="match status" value="1"/>
</dbReference>
<keyword evidence="6" id="KW-1185">Reference proteome</keyword>
<evidence type="ECO:0000256" key="1">
    <source>
        <dbReference type="ARBA" id="ARBA00023002"/>
    </source>
</evidence>
<evidence type="ECO:0000313" key="6">
    <source>
        <dbReference type="Proteomes" id="UP000544134"/>
    </source>
</evidence>
<dbReference type="InterPro" id="IPR013328">
    <property type="entry name" value="6PGD_dom2"/>
</dbReference>
<dbReference type="InterPro" id="IPR013118">
    <property type="entry name" value="Mannitol_DH_C"/>
</dbReference>
<evidence type="ECO:0000256" key="2">
    <source>
        <dbReference type="ARBA" id="ARBA00023027"/>
    </source>
</evidence>
<dbReference type="Pfam" id="PF01232">
    <property type="entry name" value="Mannitol_dh"/>
    <property type="match status" value="1"/>
</dbReference>
<protein>
    <submittedName>
        <fullName evidence="5">Mannitol dehydrogenase family protein</fullName>
    </submittedName>
</protein>
<proteinExistence type="predicted"/>
<dbReference type="InterPro" id="IPR008927">
    <property type="entry name" value="6-PGluconate_DH-like_C_sf"/>
</dbReference>
<accession>A0A848IWP5</accession>
<sequence length="399" mass="44474">MRISHEEAQTLTAPLEQPILQFGTSRFLQAHVDLFVSQALESDESGAAIGGITVVQTTESADSAMRIGALSNDGVYPVRIRGLQAGEIVDETLTGRALRQAVHVREDWARIRAAVSGPVQIIVSNTGDRGYQLDGRDNVRDLADPALVPHSFPARLLALLHARWQSRPDVPLSLFPCELIERNGDVLRGIVVELASQWGLPGDFIRYLAEHCVWANSLVDRIVSESIRPVGAVAEPYALWAIERQPRLQVPCVHPSIVLTDNLQHFERLKLFLLNLGHTFLAERWLRDARPADETVYSAMNDTVLRTELEAVWSEEVIPVFDALGERDDALAYVGQLRERLLNPFLDHRLADIAQNHAEKKQRRISSLLALTASLMPARGMRIEQPRLTGMLAGRIWGD</sequence>
<dbReference type="InterPro" id="IPR013131">
    <property type="entry name" value="Mannitol_DH_N"/>
</dbReference>
<keyword evidence="1" id="KW-0560">Oxidoreductase</keyword>
<dbReference type="SUPFAM" id="SSF51735">
    <property type="entry name" value="NAD(P)-binding Rossmann-fold domains"/>
    <property type="match status" value="1"/>
</dbReference>
<evidence type="ECO:0000313" key="5">
    <source>
        <dbReference type="EMBL" id="NMM04274.1"/>
    </source>
</evidence>
<dbReference type="PANTHER" id="PTHR30524:SF0">
    <property type="entry name" value="ALTRONATE OXIDOREDUCTASE-RELATED"/>
    <property type="match status" value="1"/>
</dbReference>
<feature type="domain" description="Mannitol dehydrogenase C-terminal" evidence="4">
    <location>
        <begin position="262"/>
        <end position="367"/>
    </location>
</feature>
<dbReference type="RefSeq" id="WP_169491031.1">
    <property type="nucleotide sequence ID" value="NZ_JABBGJ010000079.1"/>
</dbReference>
<feature type="domain" description="Mannitol dehydrogenase N-terminal" evidence="3">
    <location>
        <begin position="19"/>
        <end position="245"/>
    </location>
</feature>
<gene>
    <name evidence="5" type="ORF">HHL24_41295</name>
</gene>
<dbReference type="GO" id="GO:0016491">
    <property type="term" value="F:oxidoreductase activity"/>
    <property type="evidence" value="ECO:0007669"/>
    <property type="project" value="UniProtKB-KW"/>
</dbReference>
<organism evidence="5 6">
    <name type="scientific">Paraburkholderia polaris</name>
    <dbReference type="NCBI Taxonomy" id="2728848"/>
    <lineage>
        <taxon>Bacteria</taxon>
        <taxon>Pseudomonadati</taxon>
        <taxon>Pseudomonadota</taxon>
        <taxon>Betaproteobacteria</taxon>
        <taxon>Burkholderiales</taxon>
        <taxon>Burkholderiaceae</taxon>
        <taxon>Paraburkholderia</taxon>
    </lineage>
</organism>
<keyword evidence="2" id="KW-0520">NAD</keyword>
<dbReference type="AlphaFoldDB" id="A0A848IWP5"/>
<name>A0A848IWP5_9BURK</name>
<evidence type="ECO:0000259" key="4">
    <source>
        <dbReference type="Pfam" id="PF08125"/>
    </source>
</evidence>
<dbReference type="InterPro" id="IPR036291">
    <property type="entry name" value="NAD(P)-bd_dom_sf"/>
</dbReference>
<comment type="caution">
    <text evidence="5">The sequence shown here is derived from an EMBL/GenBank/DDBJ whole genome shotgun (WGS) entry which is preliminary data.</text>
</comment>
<dbReference type="SUPFAM" id="SSF48179">
    <property type="entry name" value="6-phosphogluconate dehydrogenase C-terminal domain-like"/>
    <property type="match status" value="1"/>
</dbReference>
<dbReference type="Pfam" id="PF08125">
    <property type="entry name" value="Mannitol_dh_C"/>
    <property type="match status" value="1"/>
</dbReference>